<evidence type="ECO:0000313" key="1">
    <source>
        <dbReference type="EMBL" id="TFK68591.1"/>
    </source>
</evidence>
<evidence type="ECO:0000313" key="2">
    <source>
        <dbReference type="Proteomes" id="UP000308600"/>
    </source>
</evidence>
<gene>
    <name evidence="1" type="ORF">BDN72DRAFT_898005</name>
</gene>
<proteinExistence type="predicted"/>
<protein>
    <submittedName>
        <fullName evidence="1">Uncharacterized protein</fullName>
    </submittedName>
</protein>
<sequence length="327" mass="37246">MQAQGRPPQADRTHELPIMALLNAAATACRGIEERLEALRMHTRDTRLPEYFGRVPRLGNKLPLYIGELRGRFKQLAESFPGSTFIAIPPRKGGQHNIDSMLANLSLSAKALGSKLERIPKVDVNDVESSFRRTKTYFYAGLALDIAHDMRIDIQDIRDITRLKVKRSPSHLQMLNIPSLNPYQKYPELQQKKAVEDVQRVLQEARVSVDVLLTQTRSELKPPKQSRVDAALREFDETARRIQNGIRDRSVDELSINDWLQELRKILRRCIRPYVSAGYFDVDCICVLHGVIELVREAALDDNGDSDCESVSELEDVRSESSDEDRD</sequence>
<dbReference type="EMBL" id="ML208348">
    <property type="protein sequence ID" value="TFK68591.1"/>
    <property type="molecule type" value="Genomic_DNA"/>
</dbReference>
<dbReference type="Proteomes" id="UP000308600">
    <property type="component" value="Unassembled WGS sequence"/>
</dbReference>
<accession>A0ACD3ASR3</accession>
<name>A0ACD3ASR3_9AGAR</name>
<keyword evidence="2" id="KW-1185">Reference proteome</keyword>
<reference evidence="1 2" key="1">
    <citation type="journal article" date="2019" name="Nat. Ecol. Evol.">
        <title>Megaphylogeny resolves global patterns of mushroom evolution.</title>
        <authorList>
            <person name="Varga T."/>
            <person name="Krizsan K."/>
            <person name="Foldi C."/>
            <person name="Dima B."/>
            <person name="Sanchez-Garcia M."/>
            <person name="Sanchez-Ramirez S."/>
            <person name="Szollosi G.J."/>
            <person name="Szarkandi J.G."/>
            <person name="Papp V."/>
            <person name="Albert L."/>
            <person name="Andreopoulos W."/>
            <person name="Angelini C."/>
            <person name="Antonin V."/>
            <person name="Barry K.W."/>
            <person name="Bougher N.L."/>
            <person name="Buchanan P."/>
            <person name="Buyck B."/>
            <person name="Bense V."/>
            <person name="Catcheside P."/>
            <person name="Chovatia M."/>
            <person name="Cooper J."/>
            <person name="Damon W."/>
            <person name="Desjardin D."/>
            <person name="Finy P."/>
            <person name="Geml J."/>
            <person name="Haridas S."/>
            <person name="Hughes K."/>
            <person name="Justo A."/>
            <person name="Karasinski D."/>
            <person name="Kautmanova I."/>
            <person name="Kiss B."/>
            <person name="Kocsube S."/>
            <person name="Kotiranta H."/>
            <person name="LaButti K.M."/>
            <person name="Lechner B.E."/>
            <person name="Liimatainen K."/>
            <person name="Lipzen A."/>
            <person name="Lukacs Z."/>
            <person name="Mihaltcheva S."/>
            <person name="Morgado L.N."/>
            <person name="Niskanen T."/>
            <person name="Noordeloos M.E."/>
            <person name="Ohm R.A."/>
            <person name="Ortiz-Santana B."/>
            <person name="Ovrebo C."/>
            <person name="Racz N."/>
            <person name="Riley R."/>
            <person name="Savchenko A."/>
            <person name="Shiryaev A."/>
            <person name="Soop K."/>
            <person name="Spirin V."/>
            <person name="Szebenyi C."/>
            <person name="Tomsovsky M."/>
            <person name="Tulloss R.E."/>
            <person name="Uehling J."/>
            <person name="Grigoriev I.V."/>
            <person name="Vagvolgyi C."/>
            <person name="Papp T."/>
            <person name="Martin F.M."/>
            <person name="Miettinen O."/>
            <person name="Hibbett D.S."/>
            <person name="Nagy L.G."/>
        </authorList>
    </citation>
    <scope>NUCLEOTIDE SEQUENCE [LARGE SCALE GENOMIC DNA]</scope>
    <source>
        <strain evidence="1 2">NL-1719</strain>
    </source>
</reference>
<organism evidence="1 2">
    <name type="scientific">Pluteus cervinus</name>
    <dbReference type="NCBI Taxonomy" id="181527"/>
    <lineage>
        <taxon>Eukaryota</taxon>
        <taxon>Fungi</taxon>
        <taxon>Dikarya</taxon>
        <taxon>Basidiomycota</taxon>
        <taxon>Agaricomycotina</taxon>
        <taxon>Agaricomycetes</taxon>
        <taxon>Agaricomycetidae</taxon>
        <taxon>Agaricales</taxon>
        <taxon>Pluteineae</taxon>
        <taxon>Pluteaceae</taxon>
        <taxon>Pluteus</taxon>
    </lineage>
</organism>